<evidence type="ECO:0000313" key="2">
    <source>
        <dbReference type="Proteomes" id="UP001529235"/>
    </source>
</evidence>
<reference evidence="1 2" key="1">
    <citation type="submission" date="2023-05" db="EMBL/GenBank/DDBJ databases">
        <title>A new hyperthermophilic archaea 'Ignisphaera cupida' sp. nov. and description of the family 'Ignisphaeraceae' fam. nov.</title>
        <authorList>
            <person name="Podosokorskaya O.A."/>
            <person name="Elcheninov A.G."/>
            <person name="Klukina A."/>
            <person name="Merkel A.Y."/>
        </authorList>
    </citation>
    <scope>NUCLEOTIDE SEQUENCE [LARGE SCALE GENOMIC DNA]</scope>
    <source>
        <strain evidence="1 2">4213-co</strain>
    </source>
</reference>
<comment type="caution">
    <text evidence="1">The sequence shown here is derived from an EMBL/GenBank/DDBJ whole genome shotgun (WGS) entry which is preliminary data.</text>
</comment>
<sequence>MMMTEDWKTYKKVEVEIKKSFSDEVHEFLTKVFNVYIIKFSSDVFRYLEGVRDKLISLTSHFDNEKYIDFCDSFSKVYKTILFDKSIDPESKKRIEELAQKTNTFFTSRGMNPCVKELRYYKLRIKSIFNGKNLENASVGVESEGRVVASAKTNENGFAEVDVPEGKYIIYVYKDLGEGKYIYEEKSILVPQETEIVFNIKETKSRSEVERERGGKPLIKEVS</sequence>
<protein>
    <recommendedName>
        <fullName evidence="3">Carboxypeptidase regulatory-like domain-containing protein</fullName>
    </recommendedName>
</protein>
<dbReference type="AlphaFoldDB" id="A0ABD4Z7Z7"/>
<accession>A0ABD4Z7Z7</accession>
<organism evidence="1 2">
    <name type="scientific">Ignisphaera cupida</name>
    <dbReference type="NCBI Taxonomy" id="3050454"/>
    <lineage>
        <taxon>Archaea</taxon>
        <taxon>Thermoproteota</taxon>
        <taxon>Thermoprotei</taxon>
        <taxon>Desulfurococcales</taxon>
        <taxon>Desulfurococcaceae</taxon>
        <taxon>Ignisphaera</taxon>
    </lineage>
</organism>
<evidence type="ECO:0000313" key="1">
    <source>
        <dbReference type="EMBL" id="MDK6029053.1"/>
    </source>
</evidence>
<dbReference type="SUPFAM" id="SSF49478">
    <property type="entry name" value="Cna protein B-type domain"/>
    <property type="match status" value="1"/>
</dbReference>
<evidence type="ECO:0008006" key="3">
    <source>
        <dbReference type="Google" id="ProtNLM"/>
    </source>
</evidence>
<keyword evidence="2" id="KW-1185">Reference proteome</keyword>
<proteinExistence type="predicted"/>
<dbReference type="EMBL" id="JASNVW010000004">
    <property type="protein sequence ID" value="MDK6029053.1"/>
    <property type="molecule type" value="Genomic_DNA"/>
</dbReference>
<gene>
    <name evidence="1" type="ORF">QPL79_06720</name>
</gene>
<dbReference type="Proteomes" id="UP001529235">
    <property type="component" value="Unassembled WGS sequence"/>
</dbReference>
<dbReference type="InterPro" id="IPR013783">
    <property type="entry name" value="Ig-like_fold"/>
</dbReference>
<dbReference type="RefSeq" id="WP_285274040.1">
    <property type="nucleotide sequence ID" value="NZ_JASNVW010000004.1"/>
</dbReference>
<name>A0ABD4Z7Z7_9CREN</name>
<dbReference type="Gene3D" id="2.60.40.10">
    <property type="entry name" value="Immunoglobulins"/>
    <property type="match status" value="1"/>
</dbReference>